<dbReference type="Proteomes" id="UP000325849">
    <property type="component" value="Unassembled WGS sequence"/>
</dbReference>
<comment type="caution">
    <text evidence="2">The sequence shown here is derived from an EMBL/GenBank/DDBJ whole genome shotgun (WGS) entry which is preliminary data.</text>
</comment>
<evidence type="ECO:0000313" key="3">
    <source>
        <dbReference type="Proteomes" id="UP000325849"/>
    </source>
</evidence>
<dbReference type="RefSeq" id="WP_152886111.1">
    <property type="nucleotide sequence ID" value="NZ_VJZD01000023.1"/>
</dbReference>
<sequence length="262" mass="27305">MMSFGTLLAARRVAHILGGAMKSRSSVSAIAGLAGLIMLTTAVPAFADGTDPESGVVAPAEVADGAAVEPGSVTDAPAADAVSGEDGTGELSEDAALPGQADVVEEPVFNGKPSGGDLYPDAVRCENAQIVKITSNLANTMAVKDSTFVKNDRSSSIDFKFTSKKSGTTTFGGSITFSGEGKILWLGKIKTEVNANASKSWTSELGVEVGGKVKAHSTVYGDYGIMKENVYGYSYKTYSNCTVSDKTYAKVWAPYREGWVIK</sequence>
<gene>
    <name evidence="2" type="ORF">FNH09_08350</name>
</gene>
<proteinExistence type="predicted"/>
<dbReference type="AlphaFoldDB" id="A0A5N8V7S4"/>
<dbReference type="OrthoDB" id="4172222at2"/>
<feature type="region of interest" description="Disordered" evidence="1">
    <location>
        <begin position="70"/>
        <end position="96"/>
    </location>
</feature>
<protein>
    <submittedName>
        <fullName evidence="2">Uncharacterized protein</fullName>
    </submittedName>
</protein>
<name>A0A5N8V7S4_9ACTN</name>
<reference evidence="2 3" key="1">
    <citation type="submission" date="2019-07" db="EMBL/GenBank/DDBJ databases">
        <title>New species of Amycolatopsis and Streptomyces.</title>
        <authorList>
            <person name="Duangmal K."/>
            <person name="Teo W.F.A."/>
            <person name="Lipun K."/>
        </authorList>
    </citation>
    <scope>NUCLEOTIDE SEQUENCE [LARGE SCALE GENOMIC DNA]</scope>
    <source>
        <strain evidence="2 3">NBRC 109810</strain>
    </source>
</reference>
<evidence type="ECO:0000313" key="2">
    <source>
        <dbReference type="EMBL" id="MPY31310.1"/>
    </source>
</evidence>
<evidence type="ECO:0000256" key="1">
    <source>
        <dbReference type="SAM" id="MobiDB-lite"/>
    </source>
</evidence>
<keyword evidence="3" id="KW-1185">Reference proteome</keyword>
<organism evidence="2 3">
    <name type="scientific">Streptomyces adustus</name>
    <dbReference type="NCBI Taxonomy" id="1609272"/>
    <lineage>
        <taxon>Bacteria</taxon>
        <taxon>Bacillati</taxon>
        <taxon>Actinomycetota</taxon>
        <taxon>Actinomycetes</taxon>
        <taxon>Kitasatosporales</taxon>
        <taxon>Streptomycetaceae</taxon>
        <taxon>Streptomyces</taxon>
    </lineage>
</organism>
<dbReference type="EMBL" id="VJZD01000023">
    <property type="protein sequence ID" value="MPY31310.1"/>
    <property type="molecule type" value="Genomic_DNA"/>
</dbReference>
<accession>A0A5N8V7S4</accession>